<dbReference type="Proteomes" id="UP000027987">
    <property type="component" value="Chromosome"/>
</dbReference>
<gene>
    <name evidence="1" type="ORF">HY57_01775</name>
</gene>
<evidence type="ECO:0000313" key="2">
    <source>
        <dbReference type="Proteomes" id="UP000027987"/>
    </source>
</evidence>
<organism evidence="1 2">
    <name type="scientific">Dyella japonica A8</name>
    <dbReference type="NCBI Taxonomy" id="1217721"/>
    <lineage>
        <taxon>Bacteria</taxon>
        <taxon>Pseudomonadati</taxon>
        <taxon>Pseudomonadota</taxon>
        <taxon>Gammaproteobacteria</taxon>
        <taxon>Lysobacterales</taxon>
        <taxon>Rhodanobacteraceae</taxon>
        <taxon>Dyella</taxon>
    </lineage>
</organism>
<evidence type="ECO:0000313" key="1">
    <source>
        <dbReference type="EMBL" id="AIF46081.1"/>
    </source>
</evidence>
<dbReference type="RefSeq" id="WP_019465288.1">
    <property type="nucleotide sequence ID" value="NZ_ALOY01000152.1"/>
</dbReference>
<dbReference type="EMBL" id="CP008884">
    <property type="protein sequence ID" value="AIF46081.1"/>
    <property type="molecule type" value="Genomic_DNA"/>
</dbReference>
<name>A0A075JVH1_9GAMM</name>
<dbReference type="AlphaFoldDB" id="A0A075JVH1"/>
<dbReference type="Gene3D" id="3.20.20.100">
    <property type="entry name" value="NADP-dependent oxidoreductase domain"/>
    <property type="match status" value="1"/>
</dbReference>
<proteinExistence type="predicted"/>
<dbReference type="InterPro" id="IPR036812">
    <property type="entry name" value="NAD(P)_OxRdtase_dom_sf"/>
</dbReference>
<accession>A0A075JVH1</accession>
<protein>
    <submittedName>
        <fullName evidence="1">Uncharacterized protein</fullName>
    </submittedName>
</protein>
<dbReference type="KEGG" id="dja:HY57_01775"/>
<dbReference type="PATRIC" id="fig|1217721.7.peg.374"/>
<keyword evidence="2" id="KW-1185">Reference proteome</keyword>
<dbReference type="HOGENOM" id="CLU_2301357_0_0_6"/>
<dbReference type="STRING" id="1217721.HY57_01775"/>
<dbReference type="SUPFAM" id="SSF51430">
    <property type="entry name" value="NAD(P)-linked oxidoreductase"/>
    <property type="match status" value="1"/>
</dbReference>
<reference evidence="1 2" key="1">
    <citation type="submission" date="2014-07" db="EMBL/GenBank/DDBJ databases">
        <title>Complete Genome Sequence of Dyella japonica Strain A8 Isolated from Malaysian Tropical Soil.</title>
        <authorList>
            <person name="Hui R.K.H."/>
            <person name="Chen J.-W."/>
            <person name="Chan K.-G."/>
            <person name="Leung F.C.C."/>
        </authorList>
    </citation>
    <scope>NUCLEOTIDE SEQUENCE [LARGE SCALE GENOMIC DNA]</scope>
    <source>
        <strain evidence="1 2">A8</strain>
    </source>
</reference>
<sequence>MARRVARLDEIHKGAQRCRQVLPARVVQEGTAEALSPRFQNRLERAAVQMRAQHRSPNILLIPCTSSVAHLRENMKAAAFALPQNVLARLDALVGQAVSA</sequence>